<dbReference type="Proteomes" id="UP000306113">
    <property type="component" value="Unassembled WGS sequence"/>
</dbReference>
<feature type="domain" description="Imelysin-like" evidence="4">
    <location>
        <begin position="34"/>
        <end position="311"/>
    </location>
</feature>
<reference evidence="5 6" key="1">
    <citation type="submission" date="2019-04" db="EMBL/GenBank/DDBJ databases">
        <title>Draft genome sequence of Youngimonas vesicularis.</title>
        <authorList>
            <person name="Hameed A."/>
        </authorList>
    </citation>
    <scope>NUCLEOTIDE SEQUENCE [LARGE SCALE GENOMIC DNA]</scope>
    <source>
        <strain evidence="5 6">CC-AMW-E</strain>
    </source>
</reference>
<feature type="chain" id="PRO_5020367032" evidence="3">
    <location>
        <begin position="20"/>
        <end position="337"/>
    </location>
</feature>
<proteinExistence type="predicted"/>
<dbReference type="InterPro" id="IPR034984">
    <property type="entry name" value="Imelysin-like_IPPA"/>
</dbReference>
<dbReference type="RefSeq" id="WP_136340029.1">
    <property type="nucleotide sequence ID" value="NZ_SSMD01000007.1"/>
</dbReference>
<dbReference type="AlphaFoldDB" id="A0A4S3M988"/>
<dbReference type="CDD" id="cd14659">
    <property type="entry name" value="Imelysin-like_IPPA"/>
    <property type="match status" value="1"/>
</dbReference>
<protein>
    <submittedName>
        <fullName evidence="5">Peptidase M75</fullName>
    </submittedName>
</protein>
<organism evidence="5 6">
    <name type="scientific">Thalassobius vesicularis</name>
    <dbReference type="NCBI Taxonomy" id="1294297"/>
    <lineage>
        <taxon>Bacteria</taxon>
        <taxon>Pseudomonadati</taxon>
        <taxon>Pseudomonadota</taxon>
        <taxon>Alphaproteobacteria</taxon>
        <taxon>Rhodobacterales</taxon>
        <taxon>Roseobacteraceae</taxon>
        <taxon>Thalassovita</taxon>
    </lineage>
</organism>
<evidence type="ECO:0000259" key="4">
    <source>
        <dbReference type="Pfam" id="PF09375"/>
    </source>
</evidence>
<feature type="signal peptide" evidence="3">
    <location>
        <begin position="1"/>
        <end position="19"/>
    </location>
</feature>
<dbReference type="InterPro" id="IPR018976">
    <property type="entry name" value="Imelysin-like"/>
</dbReference>
<evidence type="ECO:0000313" key="5">
    <source>
        <dbReference type="EMBL" id="THD72631.1"/>
    </source>
</evidence>
<dbReference type="Pfam" id="PF09375">
    <property type="entry name" value="Peptidase_M75"/>
    <property type="match status" value="1"/>
</dbReference>
<evidence type="ECO:0000256" key="2">
    <source>
        <dbReference type="ARBA" id="ARBA00022729"/>
    </source>
</evidence>
<dbReference type="GO" id="GO:0030313">
    <property type="term" value="C:cell envelope"/>
    <property type="evidence" value="ECO:0007669"/>
    <property type="project" value="UniProtKB-SubCell"/>
</dbReference>
<evidence type="ECO:0000256" key="1">
    <source>
        <dbReference type="ARBA" id="ARBA00004196"/>
    </source>
</evidence>
<dbReference type="EMBL" id="SSMD01000007">
    <property type="protein sequence ID" value="THD72631.1"/>
    <property type="molecule type" value="Genomic_DNA"/>
</dbReference>
<comment type="subcellular location">
    <subcellularLocation>
        <location evidence="1">Cell envelope</location>
    </subcellularLocation>
</comment>
<keyword evidence="6" id="KW-1185">Reference proteome</keyword>
<evidence type="ECO:0000256" key="3">
    <source>
        <dbReference type="SAM" id="SignalP"/>
    </source>
</evidence>
<name>A0A4S3M988_9RHOB</name>
<accession>A0A4S3M988</accession>
<gene>
    <name evidence="5" type="ORF">E7681_14490</name>
</gene>
<comment type="caution">
    <text evidence="5">The sequence shown here is derived from an EMBL/GenBank/DDBJ whole genome shotgun (WGS) entry which is preliminary data.</text>
</comment>
<dbReference type="InterPro" id="IPR038352">
    <property type="entry name" value="Imelysin_sf"/>
</dbReference>
<dbReference type="OrthoDB" id="5729110at2"/>
<sequence>MLKPLLTAVLITLPFAGWAEQASSEAEKAVHQQILPGFAALAAASARMSDAAATDCAPTSQPLRTAWNAAFDDWIKVSHLRFGPTETENRAFALAYWPDSRGTTPKTLKRLIAERDPIITSPDGMESVSVAARGFYAMEYVLFDPAFQGDAGYACALTRALSADIAAKTAGIARDWRDSYAALMMTPGSTYSPYQTPAEVTQELYKALATGLEFTSDARLNRPLGSFDKPRPGRAEARLSGRSQRHVVLSLQALKQLAVILSEGDQALQDDVSQAFDTAISQAEALDDPIFAGVEDPQKRLKIEILQQTVKLIREQQLANIGNKLGVAAGFNALDGD</sequence>
<evidence type="ECO:0000313" key="6">
    <source>
        <dbReference type="Proteomes" id="UP000306113"/>
    </source>
</evidence>
<keyword evidence="2 3" id="KW-0732">Signal</keyword>
<dbReference type="Gene3D" id="1.20.1420.20">
    <property type="entry name" value="M75 peptidase, HXXE motif"/>
    <property type="match status" value="1"/>
</dbReference>